<dbReference type="InterPro" id="IPR033370">
    <property type="entry name" value="COG1"/>
</dbReference>
<evidence type="ECO:0000313" key="9">
    <source>
        <dbReference type="EMBL" id="MEQ2169660.1"/>
    </source>
</evidence>
<protein>
    <recommendedName>
        <fullName evidence="3">Conserved oligomeric Golgi complex subunit 1</fullName>
    </recommendedName>
</protein>
<evidence type="ECO:0000256" key="6">
    <source>
        <dbReference type="ARBA" id="ARBA00023034"/>
    </source>
</evidence>
<proteinExistence type="inferred from homology"/>
<evidence type="ECO:0000256" key="8">
    <source>
        <dbReference type="SAM" id="MobiDB-lite"/>
    </source>
</evidence>
<evidence type="ECO:0000256" key="4">
    <source>
        <dbReference type="ARBA" id="ARBA00022448"/>
    </source>
</evidence>
<name>A0ABV0NE53_9TELE</name>
<dbReference type="PANTHER" id="PTHR31658:SF0">
    <property type="entry name" value="CONSERVED OLIGOMERIC GOLGI COMPLEX SUBUNIT 1"/>
    <property type="match status" value="1"/>
</dbReference>
<comment type="caution">
    <text evidence="9">The sequence shown here is derived from an EMBL/GenBank/DDBJ whole genome shotgun (WGS) entry which is preliminary data.</text>
</comment>
<dbReference type="PANTHER" id="PTHR31658">
    <property type="entry name" value="CONSERVED OLIGOMERIC GOLGI COMPLEX SUBUNIT 1"/>
    <property type="match status" value="1"/>
</dbReference>
<evidence type="ECO:0000256" key="2">
    <source>
        <dbReference type="ARBA" id="ARBA00006653"/>
    </source>
</evidence>
<keyword evidence="10" id="KW-1185">Reference proteome</keyword>
<keyword evidence="6" id="KW-0333">Golgi apparatus</keyword>
<sequence>MLHVFPFPKTITKEETEAIATISVQLLTSAVRDQEGQTIQSSTVSSSRPPDSSSFNRYTDSSAVEEALREGSVTCVRHILSSIRSELDSVPACLSSVLFMARLCQSVGELCPSLKHCILGKQSTVEAPAKGTPRQGKKLGKSKAATEVSPVQAKWAGLKEELLGCSIEAYRIWSSALAKVRTCWKCSPQSNRSSYSVIPGMNC</sequence>
<comment type="subcellular location">
    <subcellularLocation>
        <location evidence="1">Golgi apparatus membrane</location>
        <topology evidence="1">Peripheral membrane protein</topology>
    </subcellularLocation>
</comment>
<accession>A0ABV0NE53</accession>
<evidence type="ECO:0000313" key="10">
    <source>
        <dbReference type="Proteomes" id="UP001476798"/>
    </source>
</evidence>
<reference evidence="9 10" key="1">
    <citation type="submission" date="2021-06" db="EMBL/GenBank/DDBJ databases">
        <authorList>
            <person name="Palmer J.M."/>
        </authorList>
    </citation>
    <scope>NUCLEOTIDE SEQUENCE [LARGE SCALE GENOMIC DNA]</scope>
    <source>
        <strain evidence="9 10">GA_2019</strain>
        <tissue evidence="9">Muscle</tissue>
    </source>
</reference>
<evidence type="ECO:0000256" key="7">
    <source>
        <dbReference type="ARBA" id="ARBA00023136"/>
    </source>
</evidence>
<dbReference type="EMBL" id="JAHRIO010033593">
    <property type="protein sequence ID" value="MEQ2169660.1"/>
    <property type="molecule type" value="Genomic_DNA"/>
</dbReference>
<comment type="similarity">
    <text evidence="2">Belongs to the COG1 family.</text>
</comment>
<gene>
    <name evidence="9" type="ORF">GOODEAATRI_027494</name>
</gene>
<evidence type="ECO:0000256" key="1">
    <source>
        <dbReference type="ARBA" id="ARBA00004395"/>
    </source>
</evidence>
<evidence type="ECO:0000256" key="3">
    <source>
        <dbReference type="ARBA" id="ARBA00020978"/>
    </source>
</evidence>
<feature type="compositionally biased region" description="Low complexity" evidence="8">
    <location>
        <begin position="41"/>
        <end position="54"/>
    </location>
</feature>
<keyword evidence="4" id="KW-0813">Transport</keyword>
<keyword evidence="5" id="KW-0653">Protein transport</keyword>
<keyword evidence="7" id="KW-0472">Membrane</keyword>
<organism evidence="9 10">
    <name type="scientific">Goodea atripinnis</name>
    <dbReference type="NCBI Taxonomy" id="208336"/>
    <lineage>
        <taxon>Eukaryota</taxon>
        <taxon>Metazoa</taxon>
        <taxon>Chordata</taxon>
        <taxon>Craniata</taxon>
        <taxon>Vertebrata</taxon>
        <taxon>Euteleostomi</taxon>
        <taxon>Actinopterygii</taxon>
        <taxon>Neopterygii</taxon>
        <taxon>Teleostei</taxon>
        <taxon>Neoteleostei</taxon>
        <taxon>Acanthomorphata</taxon>
        <taxon>Ovalentaria</taxon>
        <taxon>Atherinomorphae</taxon>
        <taxon>Cyprinodontiformes</taxon>
        <taxon>Goodeidae</taxon>
        <taxon>Goodea</taxon>
    </lineage>
</organism>
<feature type="region of interest" description="Disordered" evidence="8">
    <location>
        <begin position="37"/>
        <end position="60"/>
    </location>
</feature>
<dbReference type="Proteomes" id="UP001476798">
    <property type="component" value="Unassembled WGS sequence"/>
</dbReference>
<evidence type="ECO:0000256" key="5">
    <source>
        <dbReference type="ARBA" id="ARBA00022927"/>
    </source>
</evidence>